<dbReference type="Gene3D" id="1.10.10.60">
    <property type="entry name" value="Homeodomain-like"/>
    <property type="match status" value="1"/>
</dbReference>
<dbReference type="Gene3D" id="2.60.120.580">
    <property type="entry name" value="Acetamidase/Formamidase-like domains"/>
    <property type="match status" value="2"/>
</dbReference>
<feature type="domain" description="HTH araC/xylS-type" evidence="4">
    <location>
        <begin position="217"/>
        <end position="318"/>
    </location>
</feature>
<proteinExistence type="predicted"/>
<dbReference type="SMART" id="SM00342">
    <property type="entry name" value="HTH_ARAC"/>
    <property type="match status" value="1"/>
</dbReference>
<dbReference type="RefSeq" id="WP_074921365.1">
    <property type="nucleotide sequence ID" value="NZ_CP141274.1"/>
</dbReference>
<reference evidence="5 6" key="1">
    <citation type="submission" date="2016-10" db="EMBL/GenBank/DDBJ databases">
        <authorList>
            <person name="de Groot N.N."/>
        </authorList>
    </citation>
    <scope>NUCLEOTIDE SEQUENCE [LARGE SCALE GENOMIC DNA]</scope>
    <source>
        <strain evidence="5 6">LMG 24775</strain>
    </source>
</reference>
<dbReference type="GO" id="GO:0016811">
    <property type="term" value="F:hydrolase activity, acting on carbon-nitrogen (but not peptide) bonds, in linear amides"/>
    <property type="evidence" value="ECO:0007669"/>
    <property type="project" value="InterPro"/>
</dbReference>
<name>A0A1H3K1N1_9BURK</name>
<dbReference type="Proteomes" id="UP000183417">
    <property type="component" value="Unassembled WGS sequence"/>
</dbReference>
<dbReference type="GeneID" id="94691062"/>
<dbReference type="GO" id="GO:0003700">
    <property type="term" value="F:DNA-binding transcription factor activity"/>
    <property type="evidence" value="ECO:0007669"/>
    <property type="project" value="InterPro"/>
</dbReference>
<dbReference type="Pfam" id="PF12833">
    <property type="entry name" value="HTH_18"/>
    <property type="match status" value="1"/>
</dbReference>
<dbReference type="PANTHER" id="PTHR31891:SF1">
    <property type="entry name" value="FORMAMIDASE C869.04-RELATED"/>
    <property type="match status" value="1"/>
</dbReference>
<dbReference type="AlphaFoldDB" id="A0A1H3K1N1"/>
<evidence type="ECO:0000256" key="1">
    <source>
        <dbReference type="ARBA" id="ARBA00023015"/>
    </source>
</evidence>
<accession>A0A1H3K1N1</accession>
<dbReference type="SUPFAM" id="SSF46689">
    <property type="entry name" value="Homeodomain-like"/>
    <property type="match status" value="1"/>
</dbReference>
<dbReference type="InterPro" id="IPR009057">
    <property type="entry name" value="Homeodomain-like_sf"/>
</dbReference>
<organism evidence="5 6">
    <name type="scientific">Delftia lacustris</name>
    <dbReference type="NCBI Taxonomy" id="558537"/>
    <lineage>
        <taxon>Bacteria</taxon>
        <taxon>Pseudomonadati</taxon>
        <taxon>Pseudomonadota</taxon>
        <taxon>Betaproteobacteria</taxon>
        <taxon>Burkholderiales</taxon>
        <taxon>Comamonadaceae</taxon>
        <taxon>Delftia</taxon>
    </lineage>
</organism>
<dbReference type="SUPFAM" id="SSF141130">
    <property type="entry name" value="Acetamidase/Formamidase-like"/>
    <property type="match status" value="1"/>
</dbReference>
<dbReference type="InterPro" id="IPR035418">
    <property type="entry name" value="AraC-bd_2"/>
</dbReference>
<evidence type="ECO:0000259" key="4">
    <source>
        <dbReference type="PROSITE" id="PS01124"/>
    </source>
</evidence>
<dbReference type="InterPro" id="IPR004304">
    <property type="entry name" value="FmdA_AmdA"/>
</dbReference>
<feature type="region of interest" description="Disordered" evidence="3">
    <location>
        <begin position="317"/>
        <end position="346"/>
    </location>
</feature>
<gene>
    <name evidence="5" type="ORF">SAMN05421547_1058</name>
</gene>
<sequence length="810" mass="87924">MHDDPRRFSTHAFPDALRQAALNEALSRADIHGEAPTPPATHLALRSSPLGSVFITLATSPLTLRAVAKRLRGPGLLLCALLQGSADAVVEDAAFPLKAGSALLLESDREWQLQLPGDGRLLLARLESSSFLLRLLRSCPPEARHIGGTGGVGAMCMAMAASLAEQIDTLAQDDLLSVEATLTDMLVTCLTPRAGNPDQEQAEATEPPSAVQLGHLRRICRAIETRLGDAELSIDAIAEAEGLSTRYLQKLFKGAATSFSTYLRERRLERCRMDLSNRSLQHFSIAELCFRWGFGDAANFSRAFTARYGLSPKAYRASPARVQDAPPGQRGRPSPAESAAQGAEPAAARLAHSPFQALLRDHARYAQALALVPKRSAHADNGGASPQHYYLPVSDKTVHWGYLSRSLKPVLSVRSGDVVTMETLTQHASDDWERMIEGDPGAESVFHWTAAQKAVDRRGAGPMDASIYGRGAGEGFGVHICTGPVYVHEAEPGDLLEIRILDVQPRPSCSPAHHGRVFGSNAAAWWGFHYRDQITEPRQREVVTIYEIDHALPEEPTARAVYNYRWTPQTDPFGVVHPTIDYPGVPVDPASITRRFGVLDKARVPLRPHFGMLAVAPREAGLIDSIPPSYFGGNLDNWRAGKGATLFLPVSVPGALFSVGDPHASQGDSELCGTAIECSLTGSFELRVHKRAALDNRFLAELDHPFLETGSEWVIQGFSFTDHLAELGSQAQSQVYRKSSLEGAMRDAFHKARRYLMLAHGLDEDEAVSLISVAVDFAVTQVVDGNWGVHAVIKKKLFPPELSASAQAGH</sequence>
<keyword evidence="2" id="KW-0804">Transcription</keyword>
<dbReference type="PROSITE" id="PS01124">
    <property type="entry name" value="HTH_ARAC_FAMILY_2"/>
    <property type="match status" value="1"/>
</dbReference>
<evidence type="ECO:0000313" key="5">
    <source>
        <dbReference type="EMBL" id="SDY46120.1"/>
    </source>
</evidence>
<dbReference type="Pfam" id="PF14525">
    <property type="entry name" value="AraC_binding_2"/>
    <property type="match status" value="1"/>
</dbReference>
<evidence type="ECO:0000256" key="3">
    <source>
        <dbReference type="SAM" id="MobiDB-lite"/>
    </source>
</evidence>
<protein>
    <submittedName>
        <fullName evidence="5">Acetamidase/formamidase</fullName>
    </submittedName>
</protein>
<dbReference type="GO" id="GO:0043565">
    <property type="term" value="F:sequence-specific DNA binding"/>
    <property type="evidence" value="ECO:0007669"/>
    <property type="project" value="InterPro"/>
</dbReference>
<evidence type="ECO:0000256" key="2">
    <source>
        <dbReference type="ARBA" id="ARBA00023163"/>
    </source>
</evidence>
<dbReference type="PANTHER" id="PTHR31891">
    <property type="entry name" value="FORMAMIDASE C869.04-RELATED"/>
    <property type="match status" value="1"/>
</dbReference>
<dbReference type="InterPro" id="IPR018060">
    <property type="entry name" value="HTH_AraC"/>
</dbReference>
<evidence type="ECO:0000313" key="6">
    <source>
        <dbReference type="Proteomes" id="UP000183417"/>
    </source>
</evidence>
<feature type="compositionally biased region" description="Low complexity" evidence="3">
    <location>
        <begin position="333"/>
        <end position="346"/>
    </location>
</feature>
<dbReference type="Gene3D" id="3.10.28.20">
    <property type="entry name" value="Acetamidase/Formamidase-like domains"/>
    <property type="match status" value="1"/>
</dbReference>
<dbReference type="EMBL" id="FNPE01000005">
    <property type="protein sequence ID" value="SDY46120.1"/>
    <property type="molecule type" value="Genomic_DNA"/>
</dbReference>
<dbReference type="Pfam" id="PF03069">
    <property type="entry name" value="FmdA_AmdA"/>
    <property type="match status" value="2"/>
</dbReference>
<keyword evidence="1" id="KW-0805">Transcription regulation</keyword>